<dbReference type="KEGG" id="asoc:CB4_01034"/>
<dbReference type="InterPro" id="IPR052703">
    <property type="entry name" value="Aromatic_CoA_ox/epox"/>
</dbReference>
<name>A0A0U5ASS1_9BACL</name>
<dbReference type="InterPro" id="IPR007814">
    <property type="entry name" value="PaaA_PaaC"/>
</dbReference>
<dbReference type="PANTHER" id="PTHR30458">
    <property type="entry name" value="PHENYLACETIC ACID DEGRADATION PROTEIN PAA"/>
    <property type="match status" value="1"/>
</dbReference>
<dbReference type="SUPFAM" id="SSF47240">
    <property type="entry name" value="Ferritin-like"/>
    <property type="match status" value="1"/>
</dbReference>
<gene>
    <name evidence="1" type="primary">paaC</name>
    <name evidence="1" type="ORF">CB4_01034</name>
</gene>
<protein>
    <submittedName>
        <fullName evidence="1">1,2-phenylacetyl-CoA epoxidase, subunit C</fullName>
    </submittedName>
</protein>
<reference evidence="1 2" key="1">
    <citation type="submission" date="2015-12" db="EMBL/GenBank/DDBJ databases">
        <title>Genome sequence of Aneurinibacillus soli.</title>
        <authorList>
            <person name="Lee J.S."/>
            <person name="Lee K.C."/>
            <person name="Kim K.K."/>
            <person name="Lee B.W."/>
        </authorList>
    </citation>
    <scope>NUCLEOTIDE SEQUENCE [LARGE SCALE GENOMIC DNA]</scope>
    <source>
        <strain evidence="1 2">CB4</strain>
    </source>
</reference>
<dbReference type="Pfam" id="PF05138">
    <property type="entry name" value="PaaA_PaaC"/>
    <property type="match status" value="1"/>
</dbReference>
<dbReference type="InterPro" id="IPR009078">
    <property type="entry name" value="Ferritin-like_SF"/>
</dbReference>
<dbReference type="InterPro" id="IPR011882">
    <property type="entry name" value="PaaC"/>
</dbReference>
<proteinExistence type="predicted"/>
<organism evidence="1 2">
    <name type="scientific">Aneurinibacillus soli</name>
    <dbReference type="NCBI Taxonomy" id="1500254"/>
    <lineage>
        <taxon>Bacteria</taxon>
        <taxon>Bacillati</taxon>
        <taxon>Bacillota</taxon>
        <taxon>Bacilli</taxon>
        <taxon>Bacillales</taxon>
        <taxon>Paenibacillaceae</taxon>
        <taxon>Aneurinibacillus group</taxon>
        <taxon>Aneurinibacillus</taxon>
    </lineage>
</organism>
<keyword evidence="2" id="KW-1185">Reference proteome</keyword>
<dbReference type="Gene3D" id="1.20.1260.10">
    <property type="match status" value="1"/>
</dbReference>
<accession>A0A0U5ASS1</accession>
<dbReference type="GO" id="GO:0005829">
    <property type="term" value="C:cytosol"/>
    <property type="evidence" value="ECO:0007669"/>
    <property type="project" value="TreeGrafter"/>
</dbReference>
<evidence type="ECO:0000313" key="1">
    <source>
        <dbReference type="EMBL" id="BAU26865.1"/>
    </source>
</evidence>
<dbReference type="AlphaFoldDB" id="A0A0U5ASS1"/>
<dbReference type="EMBL" id="AP017312">
    <property type="protein sequence ID" value="BAU26865.1"/>
    <property type="molecule type" value="Genomic_DNA"/>
</dbReference>
<evidence type="ECO:0000313" key="2">
    <source>
        <dbReference type="Proteomes" id="UP000217696"/>
    </source>
</evidence>
<dbReference type="PANTHER" id="PTHR30458:SF0">
    <property type="entry name" value="1,2-PHENYLACETYL-COA EPOXIDASE, SUBUNIT C"/>
    <property type="match status" value="1"/>
</dbReference>
<sequence length="275" mass="31099">MTKQYNTPEEAKQDQQFCGALVELMYQLADDDLIISHRGSEWLGLCPHIEEDVAFSSITQDTMGHAAMYYQMLEELGIGKADDLAHLRQTEEYKNAVLTERVNGEGDYMENPDYDWGYAIARNYTYEMFKKIRLDSLEASSYTPLADAAKKIKREQFYHLYHWGVWLSQLSDSTVEAQTRLNAAFAKTWEDVDSLFDLGPKADALVQAGLVPSGDELRTTFLNTMKEKLAGYNLVWPGEPAPVGESGRDGLHSEAFVDAITQLSEVYKLAPQANW</sequence>
<dbReference type="RefSeq" id="WP_231956150.1">
    <property type="nucleotide sequence ID" value="NZ_AP017312.1"/>
</dbReference>
<dbReference type="GO" id="GO:0010124">
    <property type="term" value="P:phenylacetate catabolic process"/>
    <property type="evidence" value="ECO:0007669"/>
    <property type="project" value="InterPro"/>
</dbReference>
<dbReference type="Proteomes" id="UP000217696">
    <property type="component" value="Chromosome"/>
</dbReference>
<dbReference type="InterPro" id="IPR012347">
    <property type="entry name" value="Ferritin-like"/>
</dbReference>
<dbReference type="PIRSF" id="PIRSF037834">
    <property type="entry name" value="PA_CoA_Oase3"/>
    <property type="match status" value="1"/>
</dbReference>
<dbReference type="NCBIfam" id="TIGR02158">
    <property type="entry name" value="PA_CoA_Oxy3"/>
    <property type="match status" value="1"/>
</dbReference>